<evidence type="ECO:0000256" key="7">
    <source>
        <dbReference type="ARBA" id="ARBA00022827"/>
    </source>
</evidence>
<keyword evidence="7" id="KW-0274">FAD</keyword>
<dbReference type="InterPro" id="IPR032673">
    <property type="entry name" value="DNA_photolyase_2_CS"/>
</dbReference>
<dbReference type="InterPro" id="IPR036134">
    <property type="entry name" value="Crypto/Photolyase_FAD-like_sf"/>
</dbReference>
<dbReference type="InterPro" id="IPR008148">
    <property type="entry name" value="DNA_photolyase_2"/>
</dbReference>
<dbReference type="InterPro" id="IPR014729">
    <property type="entry name" value="Rossmann-like_a/b/a_fold"/>
</dbReference>
<evidence type="ECO:0000256" key="8">
    <source>
        <dbReference type="ARBA" id="ARBA00023125"/>
    </source>
</evidence>
<evidence type="ECO:0000256" key="9">
    <source>
        <dbReference type="ARBA" id="ARBA00023204"/>
    </source>
</evidence>
<dbReference type="Pfam" id="PF00875">
    <property type="entry name" value="DNA_photolyase"/>
    <property type="match status" value="1"/>
</dbReference>
<dbReference type="InterPro" id="IPR036155">
    <property type="entry name" value="Crypto/Photolyase_N_sf"/>
</dbReference>
<comment type="similarity">
    <text evidence="2">Belongs to the DNA photolyase class-2 family.</text>
</comment>
<dbReference type="SUPFAM" id="SSF48173">
    <property type="entry name" value="Cryptochrome/photolyase FAD-binding domain"/>
    <property type="match status" value="1"/>
</dbReference>
<dbReference type="InterPro" id="IPR006050">
    <property type="entry name" value="DNA_photolyase_N"/>
</dbReference>
<evidence type="ECO:0000256" key="1">
    <source>
        <dbReference type="ARBA" id="ARBA00001974"/>
    </source>
</evidence>
<keyword evidence="6" id="KW-0227">DNA damage</keyword>
<evidence type="ECO:0000259" key="13">
    <source>
        <dbReference type="PROSITE" id="PS51645"/>
    </source>
</evidence>
<reference evidence="14" key="1">
    <citation type="journal article" date="2024" name="Gigascience">
        <title>Chromosome-level genome of the poultry shaft louse Menopon gallinae provides insight into the host-switching and adaptive evolution of parasitic lice.</title>
        <authorList>
            <person name="Xu Y."/>
            <person name="Ma L."/>
            <person name="Liu S."/>
            <person name="Liang Y."/>
            <person name="Liu Q."/>
            <person name="He Z."/>
            <person name="Tian L."/>
            <person name="Duan Y."/>
            <person name="Cai W."/>
            <person name="Li H."/>
            <person name="Song F."/>
        </authorList>
    </citation>
    <scope>NUCLEOTIDE SEQUENCE</scope>
    <source>
        <strain evidence="14">Cailab_2023a</strain>
    </source>
</reference>
<comment type="cofactor">
    <cofactor evidence="1">
        <name>FAD</name>
        <dbReference type="ChEBI" id="CHEBI:57692"/>
    </cofactor>
</comment>
<dbReference type="FunFam" id="3.40.50.620:FF:000110">
    <property type="entry name" value="Deoxyribodipyrimidine photolyase"/>
    <property type="match status" value="1"/>
</dbReference>
<evidence type="ECO:0000256" key="4">
    <source>
        <dbReference type="ARBA" id="ARBA00014046"/>
    </source>
</evidence>
<evidence type="ECO:0000256" key="12">
    <source>
        <dbReference type="ARBA" id="ARBA00033999"/>
    </source>
</evidence>
<proteinExistence type="inferred from homology"/>
<dbReference type="NCBIfam" id="TIGR00591">
    <property type="entry name" value="phr2"/>
    <property type="match status" value="1"/>
</dbReference>
<evidence type="ECO:0000256" key="10">
    <source>
        <dbReference type="ARBA" id="ARBA00023239"/>
    </source>
</evidence>
<gene>
    <name evidence="14" type="ORF">PYX00_003121</name>
</gene>
<evidence type="ECO:0000256" key="6">
    <source>
        <dbReference type="ARBA" id="ARBA00022763"/>
    </source>
</evidence>
<dbReference type="SUPFAM" id="SSF52425">
    <property type="entry name" value="Cryptochrome/photolyase, N-terminal domain"/>
    <property type="match status" value="1"/>
</dbReference>
<feature type="domain" description="Photolyase/cryptochrome alpha/beta" evidence="13">
    <location>
        <begin position="59"/>
        <end position="191"/>
    </location>
</feature>
<comment type="caution">
    <text evidence="14">The sequence shown here is derived from an EMBL/GenBank/DDBJ whole genome shotgun (WGS) entry which is preliminary data.</text>
</comment>
<dbReference type="GO" id="GO:0003904">
    <property type="term" value="F:deoxyribodipyrimidine photo-lyase activity"/>
    <property type="evidence" value="ECO:0007669"/>
    <property type="project" value="UniProtKB-EC"/>
</dbReference>
<dbReference type="FunFam" id="1.10.579.10:FF:000002">
    <property type="entry name" value="Deoxyribodipyrimidine photolyase"/>
    <property type="match status" value="1"/>
</dbReference>
<dbReference type="InterPro" id="IPR052219">
    <property type="entry name" value="Photolyase_Class-2"/>
</dbReference>
<keyword evidence="5" id="KW-0285">Flavoprotein</keyword>
<dbReference type="PANTHER" id="PTHR10211:SF0">
    <property type="entry name" value="DEOXYRIBODIPYRIMIDINE PHOTO-LYASE"/>
    <property type="match status" value="1"/>
</dbReference>
<keyword evidence="10" id="KW-0456">Lyase</keyword>
<dbReference type="EMBL" id="JARGDH010000002">
    <property type="protein sequence ID" value="KAL0275178.1"/>
    <property type="molecule type" value="Genomic_DNA"/>
</dbReference>
<dbReference type="PANTHER" id="PTHR10211">
    <property type="entry name" value="DEOXYRIBODIPYRIMIDINE PHOTOLYASE"/>
    <property type="match status" value="1"/>
</dbReference>
<evidence type="ECO:0000256" key="2">
    <source>
        <dbReference type="ARBA" id="ARBA00006409"/>
    </source>
</evidence>
<dbReference type="GO" id="GO:0000719">
    <property type="term" value="P:photoreactive repair"/>
    <property type="evidence" value="ECO:0007669"/>
    <property type="project" value="TreeGrafter"/>
</dbReference>
<dbReference type="EC" id="4.1.99.3" evidence="3"/>
<accession>A0AAW2I0I4</accession>
<sequence>MSPEVKRIKLDSQSDGVRELFNKIEDDRKNCAESVLDFIFNKKRVKILSFAKAMGEDTKGVVYWMSREQRIQDNWALLFAQKLALKNKVPLHICFCLVSKFLDATIRHYDFLLKGLEEVEKECTQLNIKFHLLLGRAVDVLPKFVSEYGIGGVITDFSPLRVPAQWVEDVKDKLPEDIVFCQVDGHNIVPCWEASPKLEYGARTIRAKINSKLGEFLTHFPPVIHHPYTHEEKFQSPPVDWAKPGYKGGIEALYKFLNTTLKDYGKSRNDPNKNALSNLSPWFHFGQISVQRVVLCVQEYKLKYSESVEAFCEEAIVRRELSDNFCFYNQNYDSLEGANEWAKKTLDIHRKDKRPYVYSLEQLEKAKTHDDLWNAAQKQLTRSGKMHGFLRMYWAKKILEWTTTPEEALKFAIYLNDKYSLDGRDPNGFVGCMWSICGIHDQGWAERAVFGKIRYMNYQGCRRKFDVDSFISKWR</sequence>
<dbReference type="Gene3D" id="1.10.579.10">
    <property type="entry name" value="DNA Cyclobutane Dipyrimidine Photolyase, subunit A, domain 3"/>
    <property type="match status" value="1"/>
</dbReference>
<dbReference type="PROSITE" id="PS01083">
    <property type="entry name" value="DNA_PHOTOLYASES_2_1"/>
    <property type="match status" value="1"/>
</dbReference>
<evidence type="ECO:0000313" key="14">
    <source>
        <dbReference type="EMBL" id="KAL0275178.1"/>
    </source>
</evidence>
<evidence type="ECO:0000256" key="11">
    <source>
        <dbReference type="ARBA" id="ARBA00031671"/>
    </source>
</evidence>
<organism evidence="14">
    <name type="scientific">Menopon gallinae</name>
    <name type="common">poultry shaft louse</name>
    <dbReference type="NCBI Taxonomy" id="328185"/>
    <lineage>
        <taxon>Eukaryota</taxon>
        <taxon>Metazoa</taxon>
        <taxon>Ecdysozoa</taxon>
        <taxon>Arthropoda</taxon>
        <taxon>Hexapoda</taxon>
        <taxon>Insecta</taxon>
        <taxon>Pterygota</taxon>
        <taxon>Neoptera</taxon>
        <taxon>Paraneoptera</taxon>
        <taxon>Psocodea</taxon>
        <taxon>Troctomorpha</taxon>
        <taxon>Phthiraptera</taxon>
        <taxon>Amblycera</taxon>
        <taxon>Menoponidae</taxon>
        <taxon>Menopon</taxon>
    </lineage>
</organism>
<keyword evidence="8" id="KW-0238">DNA-binding</keyword>
<name>A0AAW2I0I4_9NEOP</name>
<dbReference type="GO" id="GO:0003677">
    <property type="term" value="F:DNA binding"/>
    <property type="evidence" value="ECO:0007669"/>
    <property type="project" value="UniProtKB-KW"/>
</dbReference>
<dbReference type="PROSITE" id="PS51645">
    <property type="entry name" value="PHR_CRY_ALPHA_BETA"/>
    <property type="match status" value="1"/>
</dbReference>
<evidence type="ECO:0000256" key="5">
    <source>
        <dbReference type="ARBA" id="ARBA00022630"/>
    </source>
</evidence>
<dbReference type="Gene3D" id="3.40.50.620">
    <property type="entry name" value="HUPs"/>
    <property type="match status" value="1"/>
</dbReference>
<comment type="catalytic activity">
    <reaction evidence="12">
        <text>cyclobutadipyrimidine (in DNA) = 2 pyrimidine residues (in DNA).</text>
        <dbReference type="EC" id="4.1.99.3"/>
    </reaction>
</comment>
<evidence type="ECO:0000256" key="3">
    <source>
        <dbReference type="ARBA" id="ARBA00013149"/>
    </source>
</evidence>
<protein>
    <recommendedName>
        <fullName evidence="4">Deoxyribodipyrimidine photo-lyase</fullName>
        <ecNumber evidence="3">4.1.99.3</ecNumber>
    </recommendedName>
    <alternativeName>
        <fullName evidence="11">DNA photolyase</fullName>
    </alternativeName>
</protein>
<dbReference type="PROSITE" id="PS01084">
    <property type="entry name" value="DNA_PHOTOLYASES_2_2"/>
    <property type="match status" value="1"/>
</dbReference>
<keyword evidence="9" id="KW-0234">DNA repair</keyword>
<dbReference type="AlphaFoldDB" id="A0AAW2I0I4"/>
<dbReference type="Gene3D" id="1.25.40.80">
    <property type="match status" value="1"/>
</dbReference>